<keyword evidence="1" id="KW-0175">Coiled coil</keyword>
<accession>A0ABX2DM51</accession>
<feature type="chain" id="PRO_5046836439" description="DUF4367 domain-containing protein" evidence="2">
    <location>
        <begin position="30"/>
        <end position="291"/>
    </location>
</feature>
<dbReference type="RefSeq" id="WP_173131054.1">
    <property type="nucleotide sequence ID" value="NZ_JABMKX010000004.1"/>
</dbReference>
<evidence type="ECO:0000313" key="4">
    <source>
        <dbReference type="Proteomes" id="UP000711047"/>
    </source>
</evidence>
<evidence type="ECO:0000256" key="2">
    <source>
        <dbReference type="SAM" id="SignalP"/>
    </source>
</evidence>
<evidence type="ECO:0000313" key="3">
    <source>
        <dbReference type="EMBL" id="NQX45520.1"/>
    </source>
</evidence>
<organism evidence="3 4">
    <name type="scientific">Paenibacillus tritici</name>
    <dbReference type="NCBI Taxonomy" id="1873425"/>
    <lineage>
        <taxon>Bacteria</taxon>
        <taxon>Bacillati</taxon>
        <taxon>Bacillota</taxon>
        <taxon>Bacilli</taxon>
        <taxon>Bacillales</taxon>
        <taxon>Paenibacillaceae</taxon>
        <taxon>Paenibacillus</taxon>
    </lineage>
</organism>
<evidence type="ECO:0008006" key="5">
    <source>
        <dbReference type="Google" id="ProtNLM"/>
    </source>
</evidence>
<gene>
    <name evidence="3" type="ORF">HQN87_09275</name>
</gene>
<dbReference type="Proteomes" id="UP000711047">
    <property type="component" value="Unassembled WGS sequence"/>
</dbReference>
<evidence type="ECO:0000256" key="1">
    <source>
        <dbReference type="SAM" id="Coils"/>
    </source>
</evidence>
<protein>
    <recommendedName>
        <fullName evidence="5">DUF4367 domain-containing protein</fullName>
    </recommendedName>
</protein>
<sequence>MNYRKMFMAVTSVALLVGIECGASVEAFAAPSRIQSAAALPAIKTDVKDVAQVSMEEARAKAEQEQKKFKSLLDQQKKALSGTYQPGEIRYAYINDKEYQASPIGSSYGSNSYSLIFRNYDEYVKKYAAGKTAMRLELNQLPDGYNFTLARIAPYQTSSEQKQILNQVIAEGKASGKKIYVKKLQEKRISIELIYTMAAPVNGITGVLAFRTEPAGAAGKTVESEPVQPQSEKLKVDGQEVIYTANDKQEHKSVVWMNAKTHVNYILTEDRGHLTKEELLALAGQVMEASK</sequence>
<reference evidence="3 4" key="1">
    <citation type="submission" date="2020-05" db="EMBL/GenBank/DDBJ databases">
        <title>Paenibacillus glebae, sp. nov., Paenibacillus humi sp. nov., Paenibacillus pedi sp. nov., Paenibacillus terrestris sp. nov. and Paenibacillus terricola sp. nov., isolated from a forest top soil sample.</title>
        <authorList>
            <person name="Qi S."/>
            <person name="Carlier A."/>
            <person name="Cnockaert M."/>
            <person name="Vandamme P."/>
        </authorList>
    </citation>
    <scope>NUCLEOTIDE SEQUENCE [LARGE SCALE GENOMIC DNA]</scope>
    <source>
        <strain evidence="3 4">LMG 29502</strain>
    </source>
</reference>
<comment type="caution">
    <text evidence="3">The sequence shown here is derived from an EMBL/GenBank/DDBJ whole genome shotgun (WGS) entry which is preliminary data.</text>
</comment>
<feature type="coiled-coil region" evidence="1">
    <location>
        <begin position="48"/>
        <end position="79"/>
    </location>
</feature>
<keyword evidence="2" id="KW-0732">Signal</keyword>
<feature type="signal peptide" evidence="2">
    <location>
        <begin position="1"/>
        <end position="29"/>
    </location>
</feature>
<keyword evidence="4" id="KW-1185">Reference proteome</keyword>
<dbReference type="EMBL" id="JABMKX010000004">
    <property type="protein sequence ID" value="NQX45520.1"/>
    <property type="molecule type" value="Genomic_DNA"/>
</dbReference>
<proteinExistence type="predicted"/>
<name>A0ABX2DM51_9BACL</name>